<organism evidence="1 2">
    <name type="scientific">Candidatus Uhrbacteria bacterium GW2011_GWD2_52_7</name>
    <dbReference type="NCBI Taxonomy" id="1618989"/>
    <lineage>
        <taxon>Bacteria</taxon>
        <taxon>Candidatus Uhriibacteriota</taxon>
    </lineage>
</organism>
<dbReference type="AlphaFoldDB" id="A0A0G1ZKX4"/>
<dbReference type="EMBL" id="LCRD01000064">
    <property type="protein sequence ID" value="KKW28677.1"/>
    <property type="molecule type" value="Genomic_DNA"/>
</dbReference>
<proteinExistence type="predicted"/>
<sequence length="193" mass="21931">MRTLFICPSFIRERESRVVGYKIPDLEAFIAAVKDAFVNPDLNEVTPGEFVISKPEISRLVKPGIGKRSNNPEDYVLRNHRGKVGAFLKREFAIPYADYNVIIWTLPRFSKESTESPSDFEDLTKFMKSGCTHALVGAKAASAVVDAEDFVRNIMDTPRQDFFTHPFEVLVDDVRNSAQRVTTFYDMWSLVAD</sequence>
<accession>A0A0G1ZKX4</accession>
<evidence type="ECO:0000313" key="2">
    <source>
        <dbReference type="Proteomes" id="UP000034846"/>
    </source>
</evidence>
<protein>
    <submittedName>
        <fullName evidence="1">Uncharacterized protein</fullName>
    </submittedName>
</protein>
<dbReference type="Proteomes" id="UP000034846">
    <property type="component" value="Unassembled WGS sequence"/>
</dbReference>
<gene>
    <name evidence="1" type="ORF">UY72_C0064G0005</name>
</gene>
<comment type="caution">
    <text evidence="1">The sequence shown here is derived from an EMBL/GenBank/DDBJ whole genome shotgun (WGS) entry which is preliminary data.</text>
</comment>
<reference evidence="1 2" key="1">
    <citation type="journal article" date="2015" name="Nature">
        <title>rRNA introns, odd ribosomes, and small enigmatic genomes across a large radiation of phyla.</title>
        <authorList>
            <person name="Brown C.T."/>
            <person name="Hug L.A."/>
            <person name="Thomas B.C."/>
            <person name="Sharon I."/>
            <person name="Castelle C.J."/>
            <person name="Singh A."/>
            <person name="Wilkins M.J."/>
            <person name="Williams K.H."/>
            <person name="Banfield J.F."/>
        </authorList>
    </citation>
    <scope>NUCLEOTIDE SEQUENCE [LARGE SCALE GENOMIC DNA]</scope>
</reference>
<name>A0A0G1ZKX4_9BACT</name>
<evidence type="ECO:0000313" key="1">
    <source>
        <dbReference type="EMBL" id="KKW28677.1"/>
    </source>
</evidence>